<name>A0A6I8M8Q2_9PSEU</name>
<feature type="compositionally biased region" description="Low complexity" evidence="1">
    <location>
        <begin position="24"/>
        <end position="35"/>
    </location>
</feature>
<proteinExistence type="predicted"/>
<protein>
    <submittedName>
        <fullName evidence="3">Uncharacterized protein</fullName>
    </submittedName>
</protein>
<organism evidence="3 4">
    <name type="scientific">Amycolatopsis camponoti</name>
    <dbReference type="NCBI Taxonomy" id="2606593"/>
    <lineage>
        <taxon>Bacteria</taxon>
        <taxon>Bacillati</taxon>
        <taxon>Actinomycetota</taxon>
        <taxon>Actinomycetes</taxon>
        <taxon>Pseudonocardiales</taxon>
        <taxon>Pseudonocardiaceae</taxon>
        <taxon>Amycolatopsis</taxon>
    </lineage>
</organism>
<keyword evidence="2" id="KW-0812">Transmembrane</keyword>
<feature type="transmembrane region" description="Helical" evidence="2">
    <location>
        <begin position="459"/>
        <end position="479"/>
    </location>
</feature>
<dbReference type="SUPFAM" id="SSF103473">
    <property type="entry name" value="MFS general substrate transporter"/>
    <property type="match status" value="1"/>
</dbReference>
<reference evidence="3 4" key="1">
    <citation type="submission" date="2019-09" db="EMBL/GenBank/DDBJ databases">
        <authorList>
            <person name="Leyn A S."/>
        </authorList>
    </citation>
    <scope>NUCLEOTIDE SEQUENCE [LARGE SCALE GENOMIC DNA]</scope>
    <source>
        <strain evidence="3">AA231_1</strain>
    </source>
</reference>
<feature type="transmembrane region" description="Helical" evidence="2">
    <location>
        <begin position="485"/>
        <end position="504"/>
    </location>
</feature>
<evidence type="ECO:0000256" key="2">
    <source>
        <dbReference type="SAM" id="Phobius"/>
    </source>
</evidence>
<feature type="transmembrane region" description="Helical" evidence="2">
    <location>
        <begin position="655"/>
        <end position="677"/>
    </location>
</feature>
<feature type="transmembrane region" description="Helical" evidence="2">
    <location>
        <begin position="351"/>
        <end position="377"/>
    </location>
</feature>
<feature type="transmembrane region" description="Helical" evidence="2">
    <location>
        <begin position="310"/>
        <end position="331"/>
    </location>
</feature>
<keyword evidence="2" id="KW-0472">Membrane</keyword>
<feature type="transmembrane region" description="Helical" evidence="2">
    <location>
        <begin position="429"/>
        <end position="447"/>
    </location>
</feature>
<feature type="transmembrane region" description="Helical" evidence="2">
    <location>
        <begin position="389"/>
        <end position="409"/>
    </location>
</feature>
<feature type="compositionally biased region" description="Low complexity" evidence="1">
    <location>
        <begin position="88"/>
        <end position="108"/>
    </location>
</feature>
<feature type="transmembrane region" description="Helical" evidence="2">
    <location>
        <begin position="697"/>
        <end position="719"/>
    </location>
</feature>
<sequence length="815" mass="79811">MARWDLPVRPTLLASRAMPPRSEPPTGSTPGSPASPQDPATTDPTGKRKPPRAQTSRQAPAETTESVEAAPGQAPTDAAPPRAEPVDAAKTGAAGAAKARPTGAAKARSGPAGTRAASAQPEPADAAKAKPAAAANAGTSAATARPEPAGTAKARPTGAAKATATGSAKAGPTGAAKAVATGEAKAGPTGAAKAGATGSAKATAGPASTRTAKAGPASTRPTATRPKPPTAATTDPATWAEDTTPSRPLTIALAVATLGAIALTAAAVVPVSPAAGPGFGSWPWLALLSLAPVLAAIWTAVAGKPALAKGLLLGLAALAPGRLVLDLQFAVNGPLTIRPELYLPDRFVGGSAVGAGFWLLLAGDLLTVAAGVAAWQANRQDDEPERRRWRLLVPLLAVAASVGLLTAPVGSDNGFLLARAAFEGPWPALGGYLLLAAALPLAAVLALASPSESTARGTLLGLTAGAFGMAVPPVLAGLLRDDLHVTWGPVLVLAATAITAGLAFTRLSETPKDTESDVKVPGIFWWRLTTGVLGLATAVAALIGTFAPQVAVTAVNPGAVAPTSAAAESPARWFLLAAALVVGVLALGTLIRKTAAGARSVLGVAWAGIVLAGTAVLNTALTATQAGNLAGFGGADLGGTSGAAPVFTYDLGAGAAWTFAALVLAVLVALAAAGTGVVEREDAETVTEPGKNVLTPVVAGGVLAVAAFGLPVFSVPGYVAPGLWSNFDTPSWGLLTAVVVVVGAAALALRSRPKSAAALLAGAALLTALHAAELPLVGGSLGDASPSTGFWLALAAVAALLLAAGLAVAGGRREP</sequence>
<gene>
    <name evidence="3" type="ORF">AA23TX_09196</name>
</gene>
<feature type="region of interest" description="Disordered" evidence="1">
    <location>
        <begin position="1"/>
        <end position="243"/>
    </location>
</feature>
<dbReference type="EMBL" id="CABVGP010000003">
    <property type="protein sequence ID" value="VVJ24326.1"/>
    <property type="molecule type" value="Genomic_DNA"/>
</dbReference>
<accession>A0A6I8M8Q2</accession>
<feature type="transmembrane region" description="Helical" evidence="2">
    <location>
        <begin position="281"/>
        <end position="303"/>
    </location>
</feature>
<evidence type="ECO:0000313" key="3">
    <source>
        <dbReference type="EMBL" id="VVJ24326.1"/>
    </source>
</evidence>
<evidence type="ECO:0000313" key="4">
    <source>
        <dbReference type="Proteomes" id="UP000399805"/>
    </source>
</evidence>
<keyword evidence="2" id="KW-1133">Transmembrane helix</keyword>
<feature type="transmembrane region" description="Helical" evidence="2">
    <location>
        <begin position="571"/>
        <end position="591"/>
    </location>
</feature>
<feature type="compositionally biased region" description="Low complexity" evidence="1">
    <location>
        <begin position="116"/>
        <end position="243"/>
    </location>
</feature>
<feature type="transmembrane region" description="Helical" evidence="2">
    <location>
        <begin position="756"/>
        <end position="777"/>
    </location>
</feature>
<feature type="transmembrane region" description="Helical" evidence="2">
    <location>
        <begin position="603"/>
        <end position="621"/>
    </location>
</feature>
<dbReference type="Proteomes" id="UP000399805">
    <property type="component" value="Unassembled WGS sequence"/>
</dbReference>
<evidence type="ECO:0000256" key="1">
    <source>
        <dbReference type="SAM" id="MobiDB-lite"/>
    </source>
</evidence>
<feature type="compositionally biased region" description="Polar residues" evidence="1">
    <location>
        <begin position="53"/>
        <end position="66"/>
    </location>
</feature>
<feature type="transmembrane region" description="Helical" evidence="2">
    <location>
        <begin position="524"/>
        <end position="551"/>
    </location>
</feature>
<dbReference type="AlphaFoldDB" id="A0A6I8M8Q2"/>
<feature type="transmembrane region" description="Helical" evidence="2">
    <location>
        <begin position="731"/>
        <end position="749"/>
    </location>
</feature>
<dbReference type="InterPro" id="IPR036259">
    <property type="entry name" value="MFS_trans_sf"/>
</dbReference>
<feature type="transmembrane region" description="Helical" evidence="2">
    <location>
        <begin position="789"/>
        <end position="809"/>
    </location>
</feature>
<feature type="transmembrane region" description="Helical" evidence="2">
    <location>
        <begin position="249"/>
        <end position="269"/>
    </location>
</feature>
<keyword evidence="4" id="KW-1185">Reference proteome</keyword>